<dbReference type="KEGG" id="nai:NECAME_16456"/>
<name>W2TWU3_NECAM</name>
<reference evidence="2" key="1">
    <citation type="journal article" date="2014" name="Nat. Genet.">
        <title>Genome of the human hookworm Necator americanus.</title>
        <authorList>
            <person name="Tang Y.T."/>
            <person name="Gao X."/>
            <person name="Rosa B.A."/>
            <person name="Abubucker S."/>
            <person name="Hallsworth-Pepin K."/>
            <person name="Martin J."/>
            <person name="Tyagi R."/>
            <person name="Heizer E."/>
            <person name="Zhang X."/>
            <person name="Bhonagiri-Palsikar V."/>
            <person name="Minx P."/>
            <person name="Warren W.C."/>
            <person name="Wang Q."/>
            <person name="Zhan B."/>
            <person name="Hotez P.J."/>
            <person name="Sternberg P.W."/>
            <person name="Dougall A."/>
            <person name="Gaze S.T."/>
            <person name="Mulvenna J."/>
            <person name="Sotillo J."/>
            <person name="Ranganathan S."/>
            <person name="Rabelo E.M."/>
            <person name="Wilson R.K."/>
            <person name="Felgner P.L."/>
            <person name="Bethony J."/>
            <person name="Hawdon J.M."/>
            <person name="Gasser R.B."/>
            <person name="Loukas A."/>
            <person name="Mitreva M."/>
        </authorList>
    </citation>
    <scope>NUCLEOTIDE SEQUENCE [LARGE SCALE GENOMIC DNA]</scope>
</reference>
<feature type="non-terminal residue" evidence="1">
    <location>
        <position position="58"/>
    </location>
</feature>
<sequence>MKMMTIQKALLVKQMSCLRRKRTTTNSSGVAPTSVRKDGCDYLKKQITDRNWMCTVNR</sequence>
<evidence type="ECO:0000313" key="2">
    <source>
        <dbReference type="Proteomes" id="UP000053676"/>
    </source>
</evidence>
<organism evidence="1 2">
    <name type="scientific">Necator americanus</name>
    <name type="common">Human hookworm</name>
    <dbReference type="NCBI Taxonomy" id="51031"/>
    <lineage>
        <taxon>Eukaryota</taxon>
        <taxon>Metazoa</taxon>
        <taxon>Ecdysozoa</taxon>
        <taxon>Nematoda</taxon>
        <taxon>Chromadorea</taxon>
        <taxon>Rhabditida</taxon>
        <taxon>Rhabditina</taxon>
        <taxon>Rhabditomorpha</taxon>
        <taxon>Strongyloidea</taxon>
        <taxon>Ancylostomatidae</taxon>
        <taxon>Bunostominae</taxon>
        <taxon>Necator</taxon>
    </lineage>
</organism>
<evidence type="ECO:0000313" key="1">
    <source>
        <dbReference type="EMBL" id="ETN86149.1"/>
    </source>
</evidence>
<dbReference type="AlphaFoldDB" id="W2TWU3"/>
<keyword evidence="2" id="KW-1185">Reference proteome</keyword>
<proteinExistence type="predicted"/>
<dbReference type="Proteomes" id="UP000053676">
    <property type="component" value="Unassembled WGS sequence"/>
</dbReference>
<protein>
    <submittedName>
        <fullName evidence="1">Uncharacterized protein</fullName>
    </submittedName>
</protein>
<accession>W2TWU3</accession>
<gene>
    <name evidence="1" type="ORF">NECAME_16456</name>
</gene>
<dbReference type="EMBL" id="KI657593">
    <property type="protein sequence ID" value="ETN86149.1"/>
    <property type="molecule type" value="Genomic_DNA"/>
</dbReference>